<keyword evidence="1" id="KW-0503">Monooxygenase</keyword>
<dbReference type="GO" id="GO:0004497">
    <property type="term" value="F:monooxygenase activity"/>
    <property type="evidence" value="ECO:0007669"/>
    <property type="project" value="UniProtKB-KW"/>
</dbReference>
<comment type="caution">
    <text evidence="1">The sequence shown here is derived from an EMBL/GenBank/DDBJ whole genome shotgun (WGS) entry which is preliminary data.</text>
</comment>
<sequence>RFHNPQLAHAEGAAKYVDEQWSEDRVKERYEWLFEYKADTVPL</sequence>
<keyword evidence="2" id="KW-1185">Reference proteome</keyword>
<protein>
    <submittedName>
        <fullName evidence="1">Monooxygenase</fullName>
    </submittedName>
</protein>
<feature type="non-terminal residue" evidence="1">
    <location>
        <position position="1"/>
    </location>
</feature>
<evidence type="ECO:0000313" key="1">
    <source>
        <dbReference type="EMBL" id="MBL0423459.1"/>
    </source>
</evidence>
<gene>
    <name evidence="1" type="ORF">JI739_24210</name>
</gene>
<keyword evidence="1" id="KW-0560">Oxidoreductase</keyword>
<proteinExistence type="predicted"/>
<reference evidence="1" key="1">
    <citation type="submission" date="2021-01" db="EMBL/GenBank/DDBJ databases">
        <title>Ramlibacter sp. strain AW1 16S ribosomal RNA gene Genome sequencing and assembly.</title>
        <authorList>
            <person name="Kang M."/>
        </authorList>
    </citation>
    <scope>NUCLEOTIDE SEQUENCE</scope>
    <source>
        <strain evidence="1">AW1</strain>
    </source>
</reference>
<dbReference type="EMBL" id="JAEQNA010000019">
    <property type="protein sequence ID" value="MBL0423459.1"/>
    <property type="molecule type" value="Genomic_DNA"/>
</dbReference>
<dbReference type="AlphaFoldDB" id="A0A936ZLF6"/>
<organism evidence="1 2">
    <name type="scientific">Ramlibacter aurantiacus</name>
    <dbReference type="NCBI Taxonomy" id="2801330"/>
    <lineage>
        <taxon>Bacteria</taxon>
        <taxon>Pseudomonadati</taxon>
        <taxon>Pseudomonadota</taxon>
        <taxon>Betaproteobacteria</taxon>
        <taxon>Burkholderiales</taxon>
        <taxon>Comamonadaceae</taxon>
        <taxon>Ramlibacter</taxon>
    </lineage>
</organism>
<evidence type="ECO:0000313" key="2">
    <source>
        <dbReference type="Proteomes" id="UP000613011"/>
    </source>
</evidence>
<name>A0A936ZLF6_9BURK</name>
<dbReference type="Proteomes" id="UP000613011">
    <property type="component" value="Unassembled WGS sequence"/>
</dbReference>
<accession>A0A936ZLF6</accession>